<accession>A0A514D493</accession>
<feature type="region of interest" description="Disordered" evidence="1">
    <location>
        <begin position="1"/>
        <end position="33"/>
    </location>
</feature>
<evidence type="ECO:0000313" key="2">
    <source>
        <dbReference type="EMBL" id="QDH88424.1"/>
    </source>
</evidence>
<proteinExistence type="predicted"/>
<evidence type="ECO:0008006" key="3">
    <source>
        <dbReference type="Google" id="ProtNLM"/>
    </source>
</evidence>
<dbReference type="EMBL" id="MN034078">
    <property type="protein sequence ID" value="QDH88424.1"/>
    <property type="molecule type" value="Genomic_RNA"/>
</dbReference>
<evidence type="ECO:0000256" key="1">
    <source>
        <dbReference type="SAM" id="MobiDB-lite"/>
    </source>
</evidence>
<reference evidence="2" key="1">
    <citation type="submission" date="2019-05" db="EMBL/GenBank/DDBJ databases">
        <title>Metatranscriptomic reconstruction reveals RNA viruses with the potential to shape carbon cycling in soil.</title>
        <authorList>
            <person name="Starr E.P."/>
            <person name="Nuccio E."/>
            <person name="Pett-Ridge J."/>
            <person name="Banfield J.F."/>
            <person name="Firestone M.K."/>
        </authorList>
    </citation>
    <scope>NUCLEOTIDE SEQUENCE</scope>
    <source>
        <strain evidence="2">H1_Rhizo_Litter_1_scaffold_175</strain>
    </source>
</reference>
<name>A0A514D493_9VIRU</name>
<organism evidence="2">
    <name type="scientific">Leviviridae sp</name>
    <dbReference type="NCBI Taxonomy" id="2027243"/>
    <lineage>
        <taxon>Viruses</taxon>
        <taxon>Riboviria</taxon>
        <taxon>Orthornavirae</taxon>
        <taxon>Lenarviricota</taxon>
        <taxon>Leviviricetes</taxon>
        <taxon>Norzivirales</taxon>
        <taxon>Fiersviridae</taxon>
    </lineage>
</organism>
<sequence>MTKRPVKVPPTGRKIPVKVPESTPEQKTAKDTRGLPDGYDIERLYRYRYDTLANSATGLESFLYKIVPYSFVRSFAFAIDPTYKYKVAPDMVTAVNRTRVKATDSVLLARKWTRTIVQVDWSQLSNYKGIAVCGSPFYVYNYSNNPVQTGALTRQFPIPNRIKDTSVKTRPLGSERGELEFFKSYINSPPRVSYYRDNGWRRAVPGATADDTCKAAGGIPDFEVGTNVTWTTTFQPTAATLSEDTFNQFRDKEVSFCDSVSQKLLPNLLLNNMPFKRQYSLARNVAELKDLPRSIAQARQTADDLKAVWSSLSGSPKLRSQIFDLSNKAASNLPGEYLSYHFGWKQLQKDLKDLIDLPEKLSKKLNFLILRSNKQTTFRKIQESESSESGGPGFVYDYMDHEWGQTHSSRIVRKHKTTLVVNGVFDFPPINNVTLRQRFFADQIGLIPRFIDVYNIIPWTWLVDWFTGLGNYLELIEETNHDPVLVNWGMITTHTIGKLVTDFECTNATQETNYLNNVKVSPDAAYDVRVKHSSILSYECRTRRNVARVLGMEVTSIPDTLTGYRASILGALLAQRIDNTRSGSFRPRS</sequence>
<protein>
    <recommendedName>
        <fullName evidence="3">Maturation</fullName>
    </recommendedName>
</protein>
<gene>
    <name evidence="2" type="ORF">H1RhizoLitter1175_000001</name>
</gene>